<dbReference type="SUPFAM" id="SSF52343">
    <property type="entry name" value="Ferredoxin reductase-like, C-terminal NADP-linked domain"/>
    <property type="match status" value="1"/>
</dbReference>
<evidence type="ECO:0000313" key="4">
    <source>
        <dbReference type="Proteomes" id="UP000422569"/>
    </source>
</evidence>
<dbReference type="Gene3D" id="3.40.50.80">
    <property type="entry name" value="Nucleotide-binding domain of ferredoxin-NADP reductase (FNR) module"/>
    <property type="match status" value="1"/>
</dbReference>
<evidence type="ECO:0000313" key="3">
    <source>
        <dbReference type="EMBL" id="QGM99201.1"/>
    </source>
</evidence>
<dbReference type="Pfam" id="PF00175">
    <property type="entry name" value="NAD_binding_1"/>
    <property type="match status" value="1"/>
</dbReference>
<dbReference type="Proteomes" id="UP000422569">
    <property type="component" value="Chromosome"/>
</dbReference>
<dbReference type="PANTHER" id="PTHR47354:SF5">
    <property type="entry name" value="PROTEIN RFBI"/>
    <property type="match status" value="1"/>
</dbReference>
<dbReference type="InterPro" id="IPR001041">
    <property type="entry name" value="2Fe-2S_ferredoxin-type"/>
</dbReference>
<dbReference type="KEGG" id="mpar:F7D14_18065"/>
<accession>A0A6B8M8T8</accession>
<dbReference type="PROSITE" id="PS51085">
    <property type="entry name" value="2FE2S_FER_2"/>
    <property type="match status" value="1"/>
</dbReference>
<dbReference type="Pfam" id="PF00970">
    <property type="entry name" value="FAD_binding_6"/>
    <property type="match status" value="1"/>
</dbReference>
<dbReference type="PROSITE" id="PS00197">
    <property type="entry name" value="2FE2S_FER_1"/>
    <property type="match status" value="1"/>
</dbReference>
<dbReference type="CDD" id="cd00207">
    <property type="entry name" value="fer2"/>
    <property type="match status" value="1"/>
</dbReference>
<dbReference type="GO" id="GO:0051537">
    <property type="term" value="F:2 iron, 2 sulfur cluster binding"/>
    <property type="evidence" value="ECO:0007669"/>
    <property type="project" value="InterPro"/>
</dbReference>
<dbReference type="InterPro" id="IPR008333">
    <property type="entry name" value="Cbr1-like_FAD-bd_dom"/>
</dbReference>
<dbReference type="InterPro" id="IPR036010">
    <property type="entry name" value="2Fe-2S_ferredoxin-like_sf"/>
</dbReference>
<dbReference type="Gene3D" id="3.10.20.30">
    <property type="match status" value="1"/>
</dbReference>
<dbReference type="RefSeq" id="WP_016918911.1">
    <property type="nucleotide sequence ID" value="NZ_CP044331.1"/>
</dbReference>
<dbReference type="SUPFAM" id="SSF63380">
    <property type="entry name" value="Riboflavin synthase domain-like"/>
    <property type="match status" value="1"/>
</dbReference>
<reference evidence="3 4" key="1">
    <citation type="submission" date="2019-09" db="EMBL/GenBank/DDBJ databases">
        <title>Isolation and complete genome sequencing of Methylocystis species.</title>
        <authorList>
            <person name="Rumah B.L."/>
            <person name="Stead C.E."/>
            <person name="Stevens B.C."/>
            <person name="Minton N.P."/>
            <person name="Grosse-Honebrink A."/>
            <person name="Zhang Y."/>
        </authorList>
    </citation>
    <scope>NUCLEOTIDE SEQUENCE [LARGE SCALE GENOMIC DNA]</scope>
    <source>
        <strain evidence="3 4">BRCS2</strain>
    </source>
</reference>
<dbReference type="InterPro" id="IPR017927">
    <property type="entry name" value="FAD-bd_FR_type"/>
</dbReference>
<sequence length="342" mass="36345">MFKVNLLTRDGATVAFNAEPSETLLDAAERASIYLPSSCREGGCGACRVGRTSGDVELMSHSSSALGEAERAAGDILLCRSQARSDLALHAPFDQSAISFSALPERRATLVEMTPAGSSAVRLALQYEDDPAFGVAAQFTAGQFVKATISDGSIGRSYSLANAPNWDGRLELYVRLQPNGAFSTWLRTRAAIGDTLLLEGPQGQFTLDEASAAPRWFVAGGTGLAPALSMLRQMAEFADPRPCRLFFGVNRVEELFARDALDALKRALPQLDVVVCVWKPETAWRGFVGTSAAALAQALSTAEERPDIYVCGPPALIAATEQAGAVGGVAHDRIFSEKFTPA</sequence>
<dbReference type="Pfam" id="PF00111">
    <property type="entry name" value="Fer2"/>
    <property type="match status" value="1"/>
</dbReference>
<proteinExistence type="predicted"/>
<evidence type="ECO:0000259" key="2">
    <source>
        <dbReference type="PROSITE" id="PS51384"/>
    </source>
</evidence>
<dbReference type="Gene3D" id="2.40.30.10">
    <property type="entry name" value="Translation factors"/>
    <property type="match status" value="1"/>
</dbReference>
<dbReference type="InterPro" id="IPR001433">
    <property type="entry name" value="OxRdtase_FAD/NAD-bd"/>
</dbReference>
<dbReference type="InterPro" id="IPR017938">
    <property type="entry name" value="Riboflavin_synthase-like_b-brl"/>
</dbReference>
<gene>
    <name evidence="3" type="ORF">F7D14_18065</name>
</gene>
<organism evidence="3 4">
    <name type="scientific">Methylocystis parvus</name>
    <dbReference type="NCBI Taxonomy" id="134"/>
    <lineage>
        <taxon>Bacteria</taxon>
        <taxon>Pseudomonadati</taxon>
        <taxon>Pseudomonadota</taxon>
        <taxon>Alphaproteobacteria</taxon>
        <taxon>Hyphomicrobiales</taxon>
        <taxon>Methylocystaceae</taxon>
        <taxon>Methylocystis</taxon>
    </lineage>
</organism>
<feature type="domain" description="2Fe-2S ferredoxin-type" evidence="1">
    <location>
        <begin position="2"/>
        <end position="95"/>
    </location>
</feature>
<keyword evidence="4" id="KW-1185">Reference proteome</keyword>
<evidence type="ECO:0000259" key="1">
    <source>
        <dbReference type="PROSITE" id="PS51085"/>
    </source>
</evidence>
<dbReference type="AlphaFoldDB" id="A0A6B8M8T8"/>
<dbReference type="PROSITE" id="PS51384">
    <property type="entry name" value="FAD_FR"/>
    <property type="match status" value="1"/>
</dbReference>
<dbReference type="SUPFAM" id="SSF54292">
    <property type="entry name" value="2Fe-2S ferredoxin-like"/>
    <property type="match status" value="1"/>
</dbReference>
<dbReference type="EMBL" id="CP044331">
    <property type="protein sequence ID" value="QGM99201.1"/>
    <property type="molecule type" value="Genomic_DNA"/>
</dbReference>
<dbReference type="GO" id="GO:0016491">
    <property type="term" value="F:oxidoreductase activity"/>
    <property type="evidence" value="ECO:0007669"/>
    <property type="project" value="InterPro"/>
</dbReference>
<dbReference type="InterPro" id="IPR006058">
    <property type="entry name" value="2Fe2S_fd_BS"/>
</dbReference>
<dbReference type="PRINTS" id="PR00410">
    <property type="entry name" value="PHEHYDRXLASE"/>
</dbReference>
<protein>
    <submittedName>
        <fullName evidence="3">2Fe-2S iron-sulfur cluster binding domain-containing protein</fullName>
    </submittedName>
</protein>
<dbReference type="InterPro" id="IPR050415">
    <property type="entry name" value="MRET"/>
</dbReference>
<dbReference type="InterPro" id="IPR039261">
    <property type="entry name" value="FNR_nucleotide-bd"/>
</dbReference>
<dbReference type="PANTHER" id="PTHR47354">
    <property type="entry name" value="NADH OXIDOREDUCTASE HCR"/>
    <property type="match status" value="1"/>
</dbReference>
<name>A0A6B8M8T8_9HYPH</name>
<dbReference type="InterPro" id="IPR012675">
    <property type="entry name" value="Beta-grasp_dom_sf"/>
</dbReference>
<feature type="domain" description="FAD-binding FR-type" evidence="2">
    <location>
        <begin position="103"/>
        <end position="208"/>
    </location>
</feature>